<reference evidence="2 3" key="1">
    <citation type="submission" date="2013-01" db="EMBL/GenBank/DDBJ databases">
        <title>Whole genome shotgun sequence of Gordonia soli NBRC 108243.</title>
        <authorList>
            <person name="Isaki-Nakamura S."/>
            <person name="Hosoyama A."/>
            <person name="Tsuchikane K."/>
            <person name="Ando Y."/>
            <person name="Baba S."/>
            <person name="Ohji S."/>
            <person name="Hamada M."/>
            <person name="Tamura T."/>
            <person name="Yamazoe A."/>
            <person name="Yamazaki S."/>
            <person name="Fujita N."/>
        </authorList>
    </citation>
    <scope>NUCLEOTIDE SEQUENCE [LARGE SCALE GENOMIC DNA]</scope>
    <source>
        <strain evidence="2 3">NBRC 108243</strain>
    </source>
</reference>
<evidence type="ECO:0000313" key="2">
    <source>
        <dbReference type="EMBL" id="GAC66691.1"/>
    </source>
</evidence>
<dbReference type="PANTHER" id="PTHR48079">
    <property type="entry name" value="PROTEIN YEEZ"/>
    <property type="match status" value="1"/>
</dbReference>
<evidence type="ECO:0000259" key="1">
    <source>
        <dbReference type="Pfam" id="PF01370"/>
    </source>
</evidence>
<dbReference type="Pfam" id="PF01370">
    <property type="entry name" value="Epimerase"/>
    <property type="match status" value="1"/>
</dbReference>
<protein>
    <recommendedName>
        <fullName evidence="1">NAD-dependent epimerase/dehydratase domain-containing protein</fullName>
    </recommendedName>
</protein>
<dbReference type="Gene3D" id="3.40.50.720">
    <property type="entry name" value="NAD(P)-binding Rossmann-like Domain"/>
    <property type="match status" value="1"/>
</dbReference>
<dbReference type="EMBL" id="BANX01000003">
    <property type="protein sequence ID" value="GAC66691.1"/>
    <property type="molecule type" value="Genomic_DNA"/>
</dbReference>
<organism evidence="2 3">
    <name type="scientific">Gordonia soli NBRC 108243</name>
    <dbReference type="NCBI Taxonomy" id="1223545"/>
    <lineage>
        <taxon>Bacteria</taxon>
        <taxon>Bacillati</taxon>
        <taxon>Actinomycetota</taxon>
        <taxon>Actinomycetes</taxon>
        <taxon>Mycobacteriales</taxon>
        <taxon>Gordoniaceae</taxon>
        <taxon>Gordonia</taxon>
    </lineage>
</organism>
<dbReference type="InterPro" id="IPR036291">
    <property type="entry name" value="NAD(P)-bd_dom_sf"/>
</dbReference>
<comment type="caution">
    <text evidence="2">The sequence shown here is derived from an EMBL/GenBank/DDBJ whole genome shotgun (WGS) entry which is preliminary data.</text>
</comment>
<feature type="domain" description="NAD-dependent epimerase/dehydratase" evidence="1">
    <location>
        <begin position="3"/>
        <end position="225"/>
    </location>
</feature>
<dbReference type="PANTHER" id="PTHR48079:SF6">
    <property type="entry name" value="NAD(P)-BINDING DOMAIN-CONTAINING PROTEIN-RELATED"/>
    <property type="match status" value="1"/>
</dbReference>
<accession>M0QED5</accession>
<dbReference type="SUPFAM" id="SSF51735">
    <property type="entry name" value="NAD(P)-binding Rossmann-fold domains"/>
    <property type="match status" value="1"/>
</dbReference>
<proteinExistence type="predicted"/>
<dbReference type="AlphaFoldDB" id="M0QED5"/>
<sequence length="313" mass="32959">MRVFVTGGTGAIGGYAVPALVAAGHEVRGLARSPEASDALEGAGATPVAVSLFDPDALAREFVGCAAVVNLASALPRTSAFIRMSAWRECHRVRTVGSAAVVDAAIAAGVPRVLQESVAMVYRDAADRWIDEDSATDRYPISVGNHAAEASAQRFTESGGRGVVLRFGLFYGRGAAHSEQLMAFARRHIGFIAGRADAYVSSIHLADAADAVVSALAIDAGVYNVCDDAPVTKGDAVDAMASAVGRARVLRGPGRAALMLGQRTTSLTRSLRVSNNRLRSSSGWRPRYPSVWEGYAQMAEQLSVAGRRDRRTD</sequence>
<dbReference type="STRING" id="1223545.GS4_03_01390"/>
<name>M0QED5_9ACTN</name>
<dbReference type="GO" id="GO:0004029">
    <property type="term" value="F:aldehyde dehydrogenase (NAD+) activity"/>
    <property type="evidence" value="ECO:0007669"/>
    <property type="project" value="TreeGrafter"/>
</dbReference>
<dbReference type="InterPro" id="IPR001509">
    <property type="entry name" value="Epimerase_deHydtase"/>
</dbReference>
<dbReference type="GO" id="GO:0005737">
    <property type="term" value="C:cytoplasm"/>
    <property type="evidence" value="ECO:0007669"/>
    <property type="project" value="TreeGrafter"/>
</dbReference>
<dbReference type="eggNOG" id="COG1090">
    <property type="taxonomic scope" value="Bacteria"/>
</dbReference>
<evidence type="ECO:0000313" key="3">
    <source>
        <dbReference type="Proteomes" id="UP000011666"/>
    </source>
</evidence>
<dbReference type="OrthoDB" id="9787292at2"/>
<keyword evidence="3" id="KW-1185">Reference proteome</keyword>
<gene>
    <name evidence="2" type="ORF">GS4_03_01390</name>
</gene>
<dbReference type="Proteomes" id="UP000011666">
    <property type="component" value="Unassembled WGS sequence"/>
</dbReference>
<dbReference type="InterPro" id="IPR051783">
    <property type="entry name" value="NAD(P)-dependent_oxidoreduct"/>
</dbReference>
<dbReference type="RefSeq" id="WP_007617127.1">
    <property type="nucleotide sequence ID" value="NZ_BANX01000003.1"/>
</dbReference>